<keyword evidence="12" id="KW-1185">Reference proteome</keyword>
<evidence type="ECO:0000313" key="11">
    <source>
        <dbReference type="EMBL" id="CAL8145078.1"/>
    </source>
</evidence>
<keyword evidence="3" id="KW-0540">Nuclease</keyword>
<reference evidence="11 12" key="1">
    <citation type="submission" date="2024-08" db="EMBL/GenBank/DDBJ databases">
        <authorList>
            <person name="Cucini C."/>
            <person name="Frati F."/>
        </authorList>
    </citation>
    <scope>NUCLEOTIDE SEQUENCE [LARGE SCALE GENOMIC DNA]</scope>
</reference>
<evidence type="ECO:0000256" key="4">
    <source>
        <dbReference type="ARBA" id="ARBA00022759"/>
    </source>
</evidence>
<proteinExistence type="inferred from homology"/>
<evidence type="ECO:0000259" key="10">
    <source>
        <dbReference type="SMART" id="SM00891"/>
    </source>
</evidence>
<dbReference type="PANTHER" id="PTHR10150:SF0">
    <property type="entry name" value="DNA REPAIR ENDONUCLEASE XPF"/>
    <property type="match status" value="1"/>
</dbReference>
<comment type="subcellular location">
    <subcellularLocation>
        <location evidence="1">Nucleus</location>
    </subcellularLocation>
</comment>
<keyword evidence="7" id="KW-0238">DNA-binding</keyword>
<dbReference type="SUPFAM" id="SSF52980">
    <property type="entry name" value="Restriction endonuclease-like"/>
    <property type="match status" value="1"/>
</dbReference>
<keyword evidence="6" id="KW-0378">Hydrolase</keyword>
<accession>A0ABP1S6L0</accession>
<evidence type="ECO:0000256" key="5">
    <source>
        <dbReference type="ARBA" id="ARBA00022763"/>
    </source>
</evidence>
<organism evidence="11 12">
    <name type="scientific">Orchesella dallaii</name>
    <dbReference type="NCBI Taxonomy" id="48710"/>
    <lineage>
        <taxon>Eukaryota</taxon>
        <taxon>Metazoa</taxon>
        <taxon>Ecdysozoa</taxon>
        <taxon>Arthropoda</taxon>
        <taxon>Hexapoda</taxon>
        <taxon>Collembola</taxon>
        <taxon>Entomobryomorpha</taxon>
        <taxon>Entomobryoidea</taxon>
        <taxon>Orchesellidae</taxon>
        <taxon>Orchesellinae</taxon>
        <taxon>Orchesella</taxon>
    </lineage>
</organism>
<dbReference type="Gene3D" id="1.10.150.20">
    <property type="entry name" value="5' to 3' exonuclease, C-terminal subdomain"/>
    <property type="match status" value="1"/>
</dbReference>
<dbReference type="Proteomes" id="UP001642540">
    <property type="component" value="Unassembled WGS sequence"/>
</dbReference>
<dbReference type="InterPro" id="IPR006166">
    <property type="entry name" value="ERCC4_domain"/>
</dbReference>
<evidence type="ECO:0000256" key="1">
    <source>
        <dbReference type="ARBA" id="ARBA00004123"/>
    </source>
</evidence>
<dbReference type="EMBL" id="CAXLJM020000162">
    <property type="protein sequence ID" value="CAL8145078.1"/>
    <property type="molecule type" value="Genomic_DNA"/>
</dbReference>
<evidence type="ECO:0000256" key="9">
    <source>
        <dbReference type="ARBA" id="ARBA00023242"/>
    </source>
</evidence>
<comment type="similarity">
    <text evidence="2">Belongs to the XPF family.</text>
</comment>
<name>A0ABP1S6L0_9HEXA</name>
<dbReference type="Pfam" id="PF02732">
    <property type="entry name" value="ERCC4"/>
    <property type="match status" value="1"/>
</dbReference>
<dbReference type="Gene3D" id="3.40.50.10130">
    <property type="match status" value="1"/>
</dbReference>
<dbReference type="SUPFAM" id="SSF47781">
    <property type="entry name" value="RuvA domain 2-like"/>
    <property type="match status" value="1"/>
</dbReference>
<sequence>MADETDVERIANDCVLILQREKCGLIYPSYAVIGICRITETTIREAKTKGLDLELVRNVEVYRMRVAEIQNVKVYFLSFRNSVEEQIYLTSIQREKLAFEKLIEEKNTMIIPEDREAKDELNQDLWRNPIKANETVSTSGLSKRNMETDQNALHVILVDMREFRSELPSLIHKRGIDLEPLTLDVGDYILTPELCVERKSISDLIGSLNSGRLYKQAEAMTRHYKKPVLLIEQEQTQSVKAGIRYRNELQQIIPKLQLLTMNFPKLKLIWSPGAYYTAELFHELKRGKEQPNPDKALSIWKEALGTHLVSKYNPIPYSFLSKMPGIDSRNIYTLLNRTDSLLNLVKLSEKELFGFLENEMTAKALYAGIHSKILSDSSEVYNRKISKNSKPVRHGFRIEVKGRNKCPK</sequence>
<feature type="domain" description="ERCC4" evidence="10">
    <location>
        <begin position="155"/>
        <end position="235"/>
    </location>
</feature>
<evidence type="ECO:0000313" key="12">
    <source>
        <dbReference type="Proteomes" id="UP001642540"/>
    </source>
</evidence>
<dbReference type="InterPro" id="IPR010994">
    <property type="entry name" value="RuvA_2-like"/>
</dbReference>
<evidence type="ECO:0000256" key="3">
    <source>
        <dbReference type="ARBA" id="ARBA00022722"/>
    </source>
</evidence>
<evidence type="ECO:0000256" key="2">
    <source>
        <dbReference type="ARBA" id="ARBA00010015"/>
    </source>
</evidence>
<keyword evidence="4" id="KW-0255">Endonuclease</keyword>
<evidence type="ECO:0000256" key="6">
    <source>
        <dbReference type="ARBA" id="ARBA00022801"/>
    </source>
</evidence>
<dbReference type="InterPro" id="IPR011335">
    <property type="entry name" value="Restrct_endonuc-II-like"/>
</dbReference>
<gene>
    <name evidence="11" type="ORF">ODALV1_LOCUS30387</name>
</gene>
<keyword evidence="9" id="KW-0539">Nucleus</keyword>
<protein>
    <recommendedName>
        <fullName evidence="10">ERCC4 domain-containing protein</fullName>
    </recommendedName>
</protein>
<dbReference type="PANTHER" id="PTHR10150">
    <property type="entry name" value="DNA REPAIR ENDONUCLEASE XPF"/>
    <property type="match status" value="1"/>
</dbReference>
<dbReference type="SMART" id="SM00891">
    <property type="entry name" value="ERCC4"/>
    <property type="match status" value="1"/>
</dbReference>
<dbReference type="CDD" id="cd20078">
    <property type="entry name" value="XPF_nuclease_XPF_euk"/>
    <property type="match status" value="1"/>
</dbReference>
<evidence type="ECO:0000256" key="8">
    <source>
        <dbReference type="ARBA" id="ARBA00023204"/>
    </source>
</evidence>
<comment type="caution">
    <text evidence="11">The sequence shown here is derived from an EMBL/GenBank/DDBJ whole genome shotgun (WGS) entry which is preliminary data.</text>
</comment>
<dbReference type="InterPro" id="IPR047520">
    <property type="entry name" value="XPF_nuclease"/>
</dbReference>
<evidence type="ECO:0000256" key="7">
    <source>
        <dbReference type="ARBA" id="ARBA00023125"/>
    </source>
</evidence>
<keyword evidence="8" id="KW-0234">DNA repair</keyword>
<keyword evidence="5" id="KW-0227">DNA damage</keyword>